<name>A0A087SFJ6_AUXPR</name>
<protein>
    <submittedName>
        <fullName evidence="5">Cyclin-dependent kinase 1</fullName>
    </submittedName>
</protein>
<dbReference type="InterPro" id="IPR017441">
    <property type="entry name" value="Protein_kinase_ATP_BS"/>
</dbReference>
<keyword evidence="1 3" id="KW-0547">Nucleotide-binding</keyword>
<dbReference type="OrthoDB" id="40902at2759"/>
<dbReference type="EMBL" id="KL662107">
    <property type="protein sequence ID" value="KFM24500.1"/>
    <property type="molecule type" value="Genomic_DNA"/>
</dbReference>
<feature type="domain" description="Protein kinase" evidence="4">
    <location>
        <begin position="58"/>
        <end position="211"/>
    </location>
</feature>
<dbReference type="GO" id="GO:0005524">
    <property type="term" value="F:ATP binding"/>
    <property type="evidence" value="ECO:0007669"/>
    <property type="project" value="UniProtKB-UniRule"/>
</dbReference>
<dbReference type="KEGG" id="apro:F751_3218"/>
<gene>
    <name evidence="5" type="ORF">F751_3218</name>
</gene>
<dbReference type="PANTHER" id="PTHR24056">
    <property type="entry name" value="CELL DIVISION PROTEIN KINASE"/>
    <property type="match status" value="1"/>
</dbReference>
<accession>A0A087SFJ6</accession>
<dbReference type="Proteomes" id="UP000028924">
    <property type="component" value="Unassembled WGS sequence"/>
</dbReference>
<dbReference type="GeneID" id="23614609"/>
<dbReference type="InterPro" id="IPR011009">
    <property type="entry name" value="Kinase-like_dom_sf"/>
</dbReference>
<dbReference type="Gene3D" id="1.10.510.10">
    <property type="entry name" value="Transferase(Phosphotransferase) domain 1"/>
    <property type="match status" value="1"/>
</dbReference>
<dbReference type="GO" id="GO:0004674">
    <property type="term" value="F:protein serine/threonine kinase activity"/>
    <property type="evidence" value="ECO:0007669"/>
    <property type="project" value="TreeGrafter"/>
</dbReference>
<keyword evidence="6" id="KW-1185">Reference proteome</keyword>
<evidence type="ECO:0000256" key="3">
    <source>
        <dbReference type="PROSITE-ProRule" id="PRU10141"/>
    </source>
</evidence>
<dbReference type="PROSITE" id="PS50011">
    <property type="entry name" value="PROTEIN_KINASE_DOM"/>
    <property type="match status" value="1"/>
</dbReference>
<dbReference type="Pfam" id="PF00069">
    <property type="entry name" value="Pkinase"/>
    <property type="match status" value="1"/>
</dbReference>
<dbReference type="STRING" id="3075.A0A087SFJ6"/>
<dbReference type="AlphaFoldDB" id="A0A087SFJ6"/>
<evidence type="ECO:0000313" key="6">
    <source>
        <dbReference type="Proteomes" id="UP000028924"/>
    </source>
</evidence>
<keyword evidence="5" id="KW-0418">Kinase</keyword>
<proteinExistence type="predicted"/>
<evidence type="ECO:0000256" key="2">
    <source>
        <dbReference type="ARBA" id="ARBA00022840"/>
    </source>
</evidence>
<sequence length="211" mass="22799">MEAQAVLGSFVAGQEDYEVLEEIGQGTFSEVCRLIVFTAHGRCSRAVLGSFVAGQEDYEVLEEIGQGTFSEVHRGRHRSTHQEVALKEMFLTEQKALPLHVERELQLLRAVSHPNILPLQGVYSKGFGITLVFPLCRTDLYRAMDAGPLPAPIAKAALKQLFEAVGALHDAAAVVAPPLQGGYVRGTVRRPVETCRSDDPPVNGDPGGPLG</sequence>
<dbReference type="SUPFAM" id="SSF56112">
    <property type="entry name" value="Protein kinase-like (PK-like)"/>
    <property type="match status" value="1"/>
</dbReference>
<dbReference type="SMART" id="SM00220">
    <property type="entry name" value="S_TKc"/>
    <property type="match status" value="1"/>
</dbReference>
<dbReference type="eggNOG" id="KOG0594">
    <property type="taxonomic scope" value="Eukaryota"/>
</dbReference>
<dbReference type="InterPro" id="IPR050108">
    <property type="entry name" value="CDK"/>
</dbReference>
<dbReference type="GO" id="GO:0005634">
    <property type="term" value="C:nucleus"/>
    <property type="evidence" value="ECO:0007669"/>
    <property type="project" value="TreeGrafter"/>
</dbReference>
<keyword evidence="2 3" id="KW-0067">ATP-binding</keyword>
<dbReference type="InterPro" id="IPR000719">
    <property type="entry name" value="Prot_kinase_dom"/>
</dbReference>
<evidence type="ECO:0000313" key="5">
    <source>
        <dbReference type="EMBL" id="KFM24500.1"/>
    </source>
</evidence>
<evidence type="ECO:0000256" key="1">
    <source>
        <dbReference type="ARBA" id="ARBA00022741"/>
    </source>
</evidence>
<dbReference type="PROSITE" id="PS00107">
    <property type="entry name" value="PROTEIN_KINASE_ATP"/>
    <property type="match status" value="1"/>
</dbReference>
<dbReference type="RefSeq" id="XP_011397388.1">
    <property type="nucleotide sequence ID" value="XM_011399086.1"/>
</dbReference>
<keyword evidence="5" id="KW-0808">Transferase</keyword>
<evidence type="ECO:0000259" key="4">
    <source>
        <dbReference type="PROSITE" id="PS50011"/>
    </source>
</evidence>
<feature type="binding site" evidence="3">
    <location>
        <position position="87"/>
    </location>
    <ligand>
        <name>ATP</name>
        <dbReference type="ChEBI" id="CHEBI:30616"/>
    </ligand>
</feature>
<reference evidence="5 6" key="1">
    <citation type="journal article" date="2014" name="BMC Genomics">
        <title>Oil accumulation mechanisms of the oleaginous microalga Chlorella protothecoides revealed through its genome, transcriptomes, and proteomes.</title>
        <authorList>
            <person name="Gao C."/>
            <person name="Wang Y."/>
            <person name="Shen Y."/>
            <person name="Yan D."/>
            <person name="He X."/>
            <person name="Dai J."/>
            <person name="Wu Q."/>
        </authorList>
    </citation>
    <scope>NUCLEOTIDE SEQUENCE [LARGE SCALE GENOMIC DNA]</scope>
    <source>
        <strain evidence="5 6">0710</strain>
    </source>
</reference>
<organism evidence="5 6">
    <name type="scientific">Auxenochlorella protothecoides</name>
    <name type="common">Green microalga</name>
    <name type="synonym">Chlorella protothecoides</name>
    <dbReference type="NCBI Taxonomy" id="3075"/>
    <lineage>
        <taxon>Eukaryota</taxon>
        <taxon>Viridiplantae</taxon>
        <taxon>Chlorophyta</taxon>
        <taxon>core chlorophytes</taxon>
        <taxon>Trebouxiophyceae</taxon>
        <taxon>Chlorellales</taxon>
        <taxon>Chlorellaceae</taxon>
        <taxon>Auxenochlorella</taxon>
    </lineage>
</organism>